<feature type="compositionally biased region" description="Gly residues" evidence="1">
    <location>
        <begin position="234"/>
        <end position="251"/>
    </location>
</feature>
<keyword evidence="3" id="KW-1185">Reference proteome</keyword>
<feature type="compositionally biased region" description="Basic and acidic residues" evidence="1">
    <location>
        <begin position="296"/>
        <end position="320"/>
    </location>
</feature>
<feature type="region of interest" description="Disordered" evidence="1">
    <location>
        <begin position="292"/>
        <end position="320"/>
    </location>
</feature>
<dbReference type="EMBL" id="JBBCAQ010000018">
    <property type="protein sequence ID" value="KAK7595369.1"/>
    <property type="molecule type" value="Genomic_DNA"/>
</dbReference>
<feature type="region of interest" description="Disordered" evidence="1">
    <location>
        <begin position="41"/>
        <end position="100"/>
    </location>
</feature>
<sequence>METETETKLLGATSSRRRRWTKQRLTSRRLLAKTAIAVAATRRKARPARNSGSGTAETKRRLARAYRQVEVGSRRLTRRSGRASDGGNAAQRLRSTKRNDERRLGRTLGLDANWPWAAINSRVAGRCAARGLRRPTREPEVARNKGLAGQGRARGRDAEKRAATIRKSRMRTDENARSKRPKIEREKRDGTAHGAALRWKRDAVDGRAAAGGKRSGGGKRTRRDAKRSADYGLPFGGGGGGGGCRGDGSGGENSKSKRSVRQLEESNRTRVGLACPSFAAVEGAARARLVVAGRTESSDRGHNRASREPPRHDDGRGEVTRRECDCGRSFSSLTSSANAFFIVVGQRRHRIRDERRESRIQRSNYLCAATAADAPKPRIGQKTHF</sequence>
<feature type="region of interest" description="Disordered" evidence="1">
    <location>
        <begin position="1"/>
        <end position="22"/>
    </location>
</feature>
<comment type="caution">
    <text evidence="2">The sequence shown here is derived from an EMBL/GenBank/DDBJ whole genome shotgun (WGS) entry which is preliminary data.</text>
</comment>
<feature type="region of interest" description="Disordered" evidence="1">
    <location>
        <begin position="132"/>
        <end position="268"/>
    </location>
</feature>
<organism evidence="2 3">
    <name type="scientific">Parthenolecanium corni</name>
    <dbReference type="NCBI Taxonomy" id="536013"/>
    <lineage>
        <taxon>Eukaryota</taxon>
        <taxon>Metazoa</taxon>
        <taxon>Ecdysozoa</taxon>
        <taxon>Arthropoda</taxon>
        <taxon>Hexapoda</taxon>
        <taxon>Insecta</taxon>
        <taxon>Pterygota</taxon>
        <taxon>Neoptera</taxon>
        <taxon>Paraneoptera</taxon>
        <taxon>Hemiptera</taxon>
        <taxon>Sternorrhyncha</taxon>
        <taxon>Coccoidea</taxon>
        <taxon>Coccidae</taxon>
        <taxon>Parthenolecanium</taxon>
    </lineage>
</organism>
<evidence type="ECO:0000256" key="1">
    <source>
        <dbReference type="SAM" id="MobiDB-lite"/>
    </source>
</evidence>
<proteinExistence type="predicted"/>
<dbReference type="Proteomes" id="UP001367676">
    <property type="component" value="Unassembled WGS sequence"/>
</dbReference>
<accession>A0AAN9TIN7</accession>
<reference evidence="2 3" key="1">
    <citation type="submission" date="2024-03" db="EMBL/GenBank/DDBJ databases">
        <title>Adaptation during the transition from Ophiocordyceps entomopathogen to insect associate is accompanied by gene loss and intensified selection.</title>
        <authorList>
            <person name="Ward C.M."/>
            <person name="Onetto C.A."/>
            <person name="Borneman A.R."/>
        </authorList>
    </citation>
    <scope>NUCLEOTIDE SEQUENCE [LARGE SCALE GENOMIC DNA]</scope>
    <source>
        <strain evidence="2">AWRI1</strain>
        <tissue evidence="2">Single Adult Female</tissue>
    </source>
</reference>
<feature type="compositionally biased region" description="Basic and acidic residues" evidence="1">
    <location>
        <begin position="170"/>
        <end position="191"/>
    </location>
</feature>
<protein>
    <submittedName>
        <fullName evidence="2">Uncharacterized protein</fullName>
    </submittedName>
</protein>
<dbReference type="AlphaFoldDB" id="A0AAN9TIN7"/>
<evidence type="ECO:0000313" key="3">
    <source>
        <dbReference type="Proteomes" id="UP001367676"/>
    </source>
</evidence>
<feature type="compositionally biased region" description="Basic residues" evidence="1">
    <location>
        <begin position="216"/>
        <end position="225"/>
    </location>
</feature>
<gene>
    <name evidence="2" type="ORF">V9T40_013194</name>
</gene>
<name>A0AAN9TIN7_9HEMI</name>
<evidence type="ECO:0000313" key="2">
    <source>
        <dbReference type="EMBL" id="KAK7595369.1"/>
    </source>
</evidence>